<keyword evidence="2" id="KW-0479">Metal-binding</keyword>
<dbReference type="EMBL" id="CP003360">
    <property type="protein sequence ID" value="AFM25591.1"/>
    <property type="molecule type" value="Genomic_DNA"/>
</dbReference>
<accession>I4C7Q0</accession>
<dbReference type="Gene3D" id="3.30.2010.10">
    <property type="entry name" value="Metalloproteases ('zincins'), catalytic domain"/>
    <property type="match status" value="1"/>
</dbReference>
<comment type="cofactor">
    <cofactor evidence="6">
        <name>Zn(2+)</name>
        <dbReference type="ChEBI" id="CHEBI:29105"/>
    </cofactor>
    <text evidence="6">Binds 1 zinc ion per subunit.</text>
</comment>
<dbReference type="STRING" id="706587.Desti_2922"/>
<name>I4C7Q0_DESTA</name>
<keyword evidence="1 6" id="KW-0645">Protease</keyword>
<evidence type="ECO:0000313" key="9">
    <source>
        <dbReference type="Proteomes" id="UP000006055"/>
    </source>
</evidence>
<reference evidence="9" key="1">
    <citation type="submission" date="2012-06" db="EMBL/GenBank/DDBJ databases">
        <title>Complete sequence of chromosome of Desulfomonile tiedjei DSM 6799.</title>
        <authorList>
            <person name="Lucas S."/>
            <person name="Copeland A."/>
            <person name="Lapidus A."/>
            <person name="Glavina del Rio T."/>
            <person name="Dalin E."/>
            <person name="Tice H."/>
            <person name="Bruce D."/>
            <person name="Goodwin L."/>
            <person name="Pitluck S."/>
            <person name="Peters L."/>
            <person name="Ovchinnikova G."/>
            <person name="Zeytun A."/>
            <person name="Lu M."/>
            <person name="Kyrpides N."/>
            <person name="Mavromatis K."/>
            <person name="Ivanova N."/>
            <person name="Brettin T."/>
            <person name="Detter J.C."/>
            <person name="Han C."/>
            <person name="Larimer F."/>
            <person name="Land M."/>
            <person name="Hauser L."/>
            <person name="Markowitz V."/>
            <person name="Cheng J.-F."/>
            <person name="Hugenholtz P."/>
            <person name="Woyke T."/>
            <person name="Wu D."/>
            <person name="Spring S."/>
            <person name="Schroeder M."/>
            <person name="Brambilla E."/>
            <person name="Klenk H.-P."/>
            <person name="Eisen J.A."/>
        </authorList>
    </citation>
    <scope>NUCLEOTIDE SEQUENCE [LARGE SCALE GENOMIC DNA]</scope>
    <source>
        <strain evidence="9">ATCC 49306 / DSM 6799 / DCB-1</strain>
    </source>
</reference>
<dbReference type="KEGG" id="dti:Desti_2922"/>
<evidence type="ECO:0000313" key="8">
    <source>
        <dbReference type="EMBL" id="AFM25591.1"/>
    </source>
</evidence>
<proteinExistence type="inferred from homology"/>
<evidence type="ECO:0000256" key="4">
    <source>
        <dbReference type="ARBA" id="ARBA00022833"/>
    </source>
</evidence>
<keyword evidence="3 6" id="KW-0378">Hydrolase</keyword>
<feature type="domain" description="Peptidase M48" evidence="7">
    <location>
        <begin position="89"/>
        <end position="272"/>
    </location>
</feature>
<evidence type="ECO:0000256" key="3">
    <source>
        <dbReference type="ARBA" id="ARBA00022801"/>
    </source>
</evidence>
<dbReference type="PANTHER" id="PTHR22726">
    <property type="entry name" value="METALLOENDOPEPTIDASE OMA1"/>
    <property type="match status" value="1"/>
</dbReference>
<dbReference type="CDD" id="cd07331">
    <property type="entry name" value="M48C_Oma1_like"/>
    <property type="match status" value="1"/>
</dbReference>
<dbReference type="HOGENOM" id="CLU_029002_5_0_7"/>
<dbReference type="GO" id="GO:0051603">
    <property type="term" value="P:proteolysis involved in protein catabolic process"/>
    <property type="evidence" value="ECO:0007669"/>
    <property type="project" value="TreeGrafter"/>
</dbReference>
<keyword evidence="5 6" id="KW-0482">Metalloprotease</keyword>
<evidence type="ECO:0000256" key="2">
    <source>
        <dbReference type="ARBA" id="ARBA00022723"/>
    </source>
</evidence>
<dbReference type="GO" id="GO:0004222">
    <property type="term" value="F:metalloendopeptidase activity"/>
    <property type="evidence" value="ECO:0007669"/>
    <property type="project" value="InterPro"/>
</dbReference>
<comment type="similarity">
    <text evidence="6">Belongs to the peptidase M48 family.</text>
</comment>
<evidence type="ECO:0000259" key="7">
    <source>
        <dbReference type="Pfam" id="PF01435"/>
    </source>
</evidence>
<dbReference type="GO" id="GO:0016020">
    <property type="term" value="C:membrane"/>
    <property type="evidence" value="ECO:0007669"/>
    <property type="project" value="TreeGrafter"/>
</dbReference>
<dbReference type="AlphaFoldDB" id="I4C7Q0"/>
<sequence>MFSMNYLINQVLYRKDKKVILWGRLRKKAAILTLIAIVLAACATVPHTGRRQLNMISDNQLNSVALKAFNDVVSKEKACSDERFNQAVKQVSDRISKAAESVDKPGFAWDVKVIEKDTPNAFCLPGGKIVVFTGLMPYVKNEAGLAAVIGHEVAHAVARHGAERLTQQLAVKGAVTVGGEILKGEDGNLDRKSRLLLAAVGMGGTVGVILPYSRLHETEADRIGQIYMASAGYDPSESVRLWERMAKITKPPIPEWLSTHPADGERVRKLNESLPEAQKFYAKAPAKYGLGMPL</sequence>
<keyword evidence="4 6" id="KW-0862">Zinc</keyword>
<protein>
    <submittedName>
        <fullName evidence="8">Peptidase family M48</fullName>
    </submittedName>
</protein>
<dbReference type="InterPro" id="IPR001915">
    <property type="entry name" value="Peptidase_M48"/>
</dbReference>
<evidence type="ECO:0000256" key="5">
    <source>
        <dbReference type="ARBA" id="ARBA00023049"/>
    </source>
</evidence>
<dbReference type="eggNOG" id="COG0501">
    <property type="taxonomic scope" value="Bacteria"/>
</dbReference>
<dbReference type="Pfam" id="PF01435">
    <property type="entry name" value="Peptidase_M48"/>
    <property type="match status" value="1"/>
</dbReference>
<keyword evidence="9" id="KW-1185">Reference proteome</keyword>
<dbReference type="GO" id="GO:0046872">
    <property type="term" value="F:metal ion binding"/>
    <property type="evidence" value="ECO:0007669"/>
    <property type="project" value="UniProtKB-KW"/>
</dbReference>
<dbReference type="InterPro" id="IPR051156">
    <property type="entry name" value="Mito/Outer_Membr_Metalloprot"/>
</dbReference>
<evidence type="ECO:0000256" key="1">
    <source>
        <dbReference type="ARBA" id="ARBA00022670"/>
    </source>
</evidence>
<dbReference type="Proteomes" id="UP000006055">
    <property type="component" value="Chromosome"/>
</dbReference>
<evidence type="ECO:0000256" key="6">
    <source>
        <dbReference type="RuleBase" id="RU003983"/>
    </source>
</evidence>
<organism evidence="8 9">
    <name type="scientific">Desulfomonile tiedjei (strain ATCC 49306 / DSM 6799 / DCB-1)</name>
    <dbReference type="NCBI Taxonomy" id="706587"/>
    <lineage>
        <taxon>Bacteria</taxon>
        <taxon>Pseudomonadati</taxon>
        <taxon>Thermodesulfobacteriota</taxon>
        <taxon>Desulfomonilia</taxon>
        <taxon>Desulfomonilales</taxon>
        <taxon>Desulfomonilaceae</taxon>
        <taxon>Desulfomonile</taxon>
    </lineage>
</organism>
<dbReference type="PANTHER" id="PTHR22726:SF24">
    <property type="entry name" value="M48 FAMILY METALLOPEPTIDASE"/>
    <property type="match status" value="1"/>
</dbReference>
<gene>
    <name evidence="8" type="ordered locus">Desti_2922</name>
</gene>